<dbReference type="AlphaFoldDB" id="A0A0H2VFW9"/>
<evidence type="ECO:0000313" key="3">
    <source>
        <dbReference type="Proteomes" id="UP000001411"/>
    </source>
</evidence>
<dbReference type="HOGENOM" id="CLU_016043_11_2_9"/>
<feature type="domain" description="Peptidase C51" evidence="1">
    <location>
        <begin position="27"/>
        <end position="150"/>
    </location>
</feature>
<dbReference type="KEGG" id="sep:SE_0870"/>
<dbReference type="PATRIC" id="fig|176280.10.peg.843"/>
<protein>
    <submittedName>
        <fullName evidence="2">Secretory antigen SsaA</fullName>
    </submittedName>
</protein>
<dbReference type="InterPro" id="IPR007921">
    <property type="entry name" value="CHAP_dom"/>
</dbReference>
<dbReference type="SUPFAM" id="SSF54001">
    <property type="entry name" value="Cysteine proteinases"/>
    <property type="match status" value="1"/>
</dbReference>
<dbReference type="EMBL" id="AE015929">
    <property type="protein sequence ID" value="AAO04467.1"/>
    <property type="molecule type" value="Genomic_DNA"/>
</dbReference>
<evidence type="ECO:0000313" key="2">
    <source>
        <dbReference type="EMBL" id="AAO04467.1"/>
    </source>
</evidence>
<accession>A0A0H2VFW9</accession>
<reference evidence="2 3" key="1">
    <citation type="journal article" date="2003" name="Mol. Microbiol.">
        <title>Genome-based analysis of virulence genes in a non-biofilm-forming Staphylococcus epidermidis strain (ATCC 12228).</title>
        <authorList>
            <person name="Zhang Y.Q."/>
            <person name="Ren S.X."/>
            <person name="Li H.L."/>
            <person name="Wang Y.X."/>
            <person name="Fu G."/>
            <person name="Yang J."/>
            <person name="Qin Z.Q."/>
            <person name="Miao Y.G."/>
            <person name="Wang W.Y."/>
            <person name="Chen R.S."/>
            <person name="Shen Y."/>
            <person name="Chen Z."/>
            <person name="Yuan Z.H."/>
            <person name="Zhao G.P."/>
            <person name="Qu D."/>
            <person name="Danchin A."/>
            <person name="Wen Y.M."/>
        </authorList>
    </citation>
    <scope>NUCLEOTIDE SEQUENCE [LARGE SCALE GENOMIC DNA]</scope>
    <source>
        <strain evidence="3">ATCC 12228 / FDA PCI 1200</strain>
    </source>
</reference>
<dbReference type="Gene3D" id="3.90.1720.10">
    <property type="entry name" value="endopeptidase domain like (from Nostoc punctiforme)"/>
    <property type="match status" value="1"/>
</dbReference>
<dbReference type="Proteomes" id="UP000001411">
    <property type="component" value="Chromosome"/>
</dbReference>
<dbReference type="PROSITE" id="PS50911">
    <property type="entry name" value="CHAP"/>
    <property type="match status" value="1"/>
</dbReference>
<dbReference type="eggNOG" id="COG3942">
    <property type="taxonomic scope" value="Bacteria"/>
</dbReference>
<organism evidence="2 3">
    <name type="scientific">Staphylococcus epidermidis (strain ATCC 12228 / FDA PCI 1200)</name>
    <dbReference type="NCBI Taxonomy" id="176280"/>
    <lineage>
        <taxon>Bacteria</taxon>
        <taxon>Bacillati</taxon>
        <taxon>Bacillota</taxon>
        <taxon>Bacilli</taxon>
        <taxon>Bacillales</taxon>
        <taxon>Staphylococcaceae</taxon>
        <taxon>Staphylococcus</taxon>
    </lineage>
</organism>
<dbReference type="InterPro" id="IPR038765">
    <property type="entry name" value="Papain-like_cys_pep_sf"/>
</dbReference>
<dbReference type="Pfam" id="PF05257">
    <property type="entry name" value="CHAP"/>
    <property type="match status" value="1"/>
</dbReference>
<gene>
    <name evidence="2" type="ordered locus">SE_0870</name>
</gene>
<evidence type="ECO:0000259" key="1">
    <source>
        <dbReference type="PROSITE" id="PS50911"/>
    </source>
</evidence>
<sequence length="156" mass="18218">MKKAIIVMFVVTVILTIAALIDEFMIQDAKHGQSRFTSHHPMKINTYKKGQCTYYVFERVKNDGNKINNTWSDAKHWDKKAIDDGYIVDRNPKKGSILQSSKGKYGHVAYIETINEDGSMQVSEMNYTQPYEITKRTIHTYDIKNYYYIHPQKIKT</sequence>
<proteinExistence type="predicted"/>
<dbReference type="RefSeq" id="WP_001830084.1">
    <property type="nucleotide sequence ID" value="NC_004461.1"/>
</dbReference>
<name>A0A0H2VFW9_STAES</name>
<dbReference type="OrthoDB" id="2389353at2"/>